<protein>
    <submittedName>
        <fullName evidence="2">SgcJ/EcaC family oxidoreductase</fullName>
    </submittedName>
</protein>
<dbReference type="InterPro" id="IPR011944">
    <property type="entry name" value="Steroid_delta5-4_isomerase"/>
</dbReference>
<dbReference type="InterPro" id="IPR037401">
    <property type="entry name" value="SnoaL-like"/>
</dbReference>
<dbReference type="Proteomes" id="UP000297447">
    <property type="component" value="Unassembled WGS sequence"/>
</dbReference>
<dbReference type="NCBIfam" id="TIGR02246">
    <property type="entry name" value="SgcJ/EcaC family oxidoreductase"/>
    <property type="match status" value="1"/>
</dbReference>
<sequence length="143" mass="15696">MTTQLNPVTQALDAYAAAVAAQDVDGFVALYDDDVVVYDSWGQWQYSGLSAWRGMVTDWFGSLGSDTVEVVFADVQTMVSREVAFGHAAVTFTAISARGERTRSMTNRLTINLARNDDAWKIVHEHSSLPIDMETGAAIFERA</sequence>
<dbReference type="AlphaFoldDB" id="A0A4R9A782"/>
<name>A0A4R9A782_9MICO</name>
<dbReference type="RefSeq" id="WP_134518665.1">
    <property type="nucleotide sequence ID" value="NZ_SOHE01000025.1"/>
</dbReference>
<comment type="caution">
    <text evidence="2">The sequence shown here is derived from an EMBL/GenBank/DDBJ whole genome shotgun (WGS) entry which is preliminary data.</text>
</comment>
<evidence type="ECO:0000313" key="3">
    <source>
        <dbReference type="Proteomes" id="UP000297447"/>
    </source>
</evidence>
<dbReference type="CDD" id="cd00531">
    <property type="entry name" value="NTF2_like"/>
    <property type="match status" value="1"/>
</dbReference>
<gene>
    <name evidence="2" type="ORF">E3T55_05970</name>
</gene>
<dbReference type="InterPro" id="IPR032710">
    <property type="entry name" value="NTF2-like_dom_sf"/>
</dbReference>
<evidence type="ECO:0000259" key="1">
    <source>
        <dbReference type="Pfam" id="PF13474"/>
    </source>
</evidence>
<organism evidence="2 3">
    <name type="scientific">Cryobacterium frigoriphilum</name>
    <dbReference type="NCBI Taxonomy" id="1259150"/>
    <lineage>
        <taxon>Bacteria</taxon>
        <taxon>Bacillati</taxon>
        <taxon>Actinomycetota</taxon>
        <taxon>Actinomycetes</taxon>
        <taxon>Micrococcales</taxon>
        <taxon>Microbacteriaceae</taxon>
        <taxon>Cryobacterium</taxon>
    </lineage>
</organism>
<feature type="domain" description="SnoaL-like" evidence="1">
    <location>
        <begin position="8"/>
        <end position="131"/>
    </location>
</feature>
<dbReference type="Pfam" id="PF13474">
    <property type="entry name" value="SnoaL_3"/>
    <property type="match status" value="1"/>
</dbReference>
<proteinExistence type="predicted"/>
<dbReference type="SUPFAM" id="SSF54427">
    <property type="entry name" value="NTF2-like"/>
    <property type="match status" value="1"/>
</dbReference>
<dbReference type="OrthoDB" id="9812295at2"/>
<dbReference type="Gene3D" id="3.10.450.50">
    <property type="match status" value="1"/>
</dbReference>
<dbReference type="EMBL" id="SOHE01000025">
    <property type="protein sequence ID" value="TFD52954.1"/>
    <property type="molecule type" value="Genomic_DNA"/>
</dbReference>
<evidence type="ECO:0000313" key="2">
    <source>
        <dbReference type="EMBL" id="TFD52954.1"/>
    </source>
</evidence>
<keyword evidence="3" id="KW-1185">Reference proteome</keyword>
<reference evidence="2 3" key="1">
    <citation type="submission" date="2019-03" db="EMBL/GenBank/DDBJ databases">
        <title>Genomics of glacier-inhabiting Cryobacterium strains.</title>
        <authorList>
            <person name="Liu Q."/>
            <person name="Xin Y.-H."/>
        </authorList>
    </citation>
    <scope>NUCLEOTIDE SEQUENCE [LARGE SCALE GENOMIC DNA]</scope>
    <source>
        <strain evidence="2 3">Hh14</strain>
    </source>
</reference>
<accession>A0A4R9A782</accession>